<proteinExistence type="predicted"/>
<sequence>MSGLRPGERYTPCKPCPSTRWAPNAPATNRTCGSSFCSAASCGGASRVSATVTCAPQRTHQRAMAMPEAPRPRMRMFWPCIGA</sequence>
<evidence type="ECO:0000313" key="2">
    <source>
        <dbReference type="Proteomes" id="UP000003856"/>
    </source>
</evidence>
<evidence type="ECO:0000313" key="1">
    <source>
        <dbReference type="EMBL" id="EER59796.1"/>
    </source>
</evidence>
<keyword evidence="2" id="KW-1185">Reference proteome</keyword>
<dbReference type="Proteomes" id="UP000003856">
    <property type="component" value="Unassembled WGS sequence"/>
</dbReference>
<accession>C5T6T9</accession>
<gene>
    <name evidence="1" type="ORF">AcdelDRAFT_2619</name>
</gene>
<dbReference type="EMBL" id="ACQT01000095">
    <property type="protein sequence ID" value="EER59796.1"/>
    <property type="molecule type" value="Genomic_DNA"/>
</dbReference>
<organism evidence="1 2">
    <name type="scientific">Acidovorax delafieldii 2AN</name>
    <dbReference type="NCBI Taxonomy" id="573060"/>
    <lineage>
        <taxon>Bacteria</taxon>
        <taxon>Pseudomonadati</taxon>
        <taxon>Pseudomonadota</taxon>
        <taxon>Betaproteobacteria</taxon>
        <taxon>Burkholderiales</taxon>
        <taxon>Comamonadaceae</taxon>
        <taxon>Acidovorax</taxon>
    </lineage>
</organism>
<comment type="caution">
    <text evidence="1">The sequence shown here is derived from an EMBL/GenBank/DDBJ whole genome shotgun (WGS) entry which is preliminary data.</text>
</comment>
<protein>
    <submittedName>
        <fullName evidence="1">Uncharacterized protein</fullName>
    </submittedName>
</protein>
<dbReference type="AlphaFoldDB" id="C5T6T9"/>
<feature type="non-terminal residue" evidence="1">
    <location>
        <position position="83"/>
    </location>
</feature>
<reference evidence="1 2" key="1">
    <citation type="submission" date="2009-05" db="EMBL/GenBank/DDBJ databases">
        <title>The draft genome of Acidovorax delafieldii 2AN.</title>
        <authorList>
            <consortium name="US DOE Joint Genome Institute (JGI-PGF)"/>
            <person name="Lucas S."/>
            <person name="Copeland A."/>
            <person name="Lapidus A."/>
            <person name="Glavina del Rio T."/>
            <person name="Tice H."/>
            <person name="Bruce D."/>
            <person name="Goodwin L."/>
            <person name="Pitluck S."/>
            <person name="Larimer F."/>
            <person name="Land M.L."/>
            <person name="Hauser L."/>
            <person name="Shelobolina E.S."/>
            <person name="Picardal F."/>
            <person name="Roden E."/>
            <person name="Emerson D."/>
        </authorList>
    </citation>
    <scope>NUCLEOTIDE SEQUENCE [LARGE SCALE GENOMIC DNA]</scope>
    <source>
        <strain evidence="1 2">2AN</strain>
    </source>
</reference>
<name>C5T6T9_ACIDE</name>